<keyword evidence="7 11" id="KW-1133">Transmembrane helix</keyword>
<evidence type="ECO:0000313" key="12">
    <source>
        <dbReference type="EMBL" id="SMQ55857.1"/>
    </source>
</evidence>
<reference evidence="12 13" key="1">
    <citation type="submission" date="2016-06" db="EMBL/GenBank/DDBJ databases">
        <authorList>
            <person name="Kjaerup R.B."/>
            <person name="Dalgaard T.S."/>
            <person name="Juul-Madsen H.R."/>
        </authorList>
    </citation>
    <scope>NUCLEOTIDE SEQUENCE [LARGE SCALE GENOMIC DNA]</scope>
</reference>
<dbReference type="EMBL" id="LT853703">
    <property type="protein sequence ID" value="SMQ55857.1"/>
    <property type="molecule type" value="Genomic_DNA"/>
</dbReference>
<keyword evidence="6" id="KW-0809">Transit peptide</keyword>
<evidence type="ECO:0000256" key="3">
    <source>
        <dbReference type="ARBA" id="ARBA00010514"/>
    </source>
</evidence>
<evidence type="ECO:0000313" key="13">
    <source>
        <dbReference type="Proteomes" id="UP000215127"/>
    </source>
</evidence>
<dbReference type="GO" id="GO:0005743">
    <property type="term" value="C:mitochondrial inner membrane"/>
    <property type="evidence" value="ECO:0007669"/>
    <property type="project" value="UniProtKB-SubCell"/>
</dbReference>
<feature type="transmembrane region" description="Helical" evidence="11">
    <location>
        <begin position="110"/>
        <end position="129"/>
    </location>
</feature>
<protein>
    <recommendedName>
        <fullName evidence="10">Cytochrome c oxidase subunit 8, mitochondrial</fullName>
    </recommendedName>
</protein>
<keyword evidence="5" id="KW-0999">Mitochondrion inner membrane</keyword>
<comment type="similarity">
    <text evidence="3">Belongs to the cytochrome c oxidase VIIc family.</text>
</comment>
<evidence type="ECO:0000256" key="8">
    <source>
        <dbReference type="ARBA" id="ARBA00023128"/>
    </source>
</evidence>
<name>A0A1X7S9G1_ZYMT9</name>
<dbReference type="SUPFAM" id="SSF81427">
    <property type="entry name" value="Mitochondrial cytochrome c oxidase subunit VIIc (aka VIIIa)"/>
    <property type="match status" value="1"/>
</dbReference>
<gene>
    <name evidence="12" type="ORF">ZT3D7_G11012</name>
</gene>
<dbReference type="STRING" id="1276538.A0A1X7S9G1"/>
<dbReference type="Pfam" id="PF02935">
    <property type="entry name" value="COX7C"/>
    <property type="match status" value="1"/>
</dbReference>
<keyword evidence="13" id="KW-1185">Reference proteome</keyword>
<keyword evidence="8" id="KW-0496">Mitochondrion</keyword>
<dbReference type="InterPro" id="IPR004202">
    <property type="entry name" value="COX7C/Cox8"/>
</dbReference>
<evidence type="ECO:0000256" key="6">
    <source>
        <dbReference type="ARBA" id="ARBA00022946"/>
    </source>
</evidence>
<evidence type="ECO:0000256" key="1">
    <source>
        <dbReference type="ARBA" id="ARBA00004434"/>
    </source>
</evidence>
<dbReference type="PANTHER" id="PTHR13313">
    <property type="entry name" value="CYTOCHROME C OXIDASE SUBUNIT VIIC"/>
    <property type="match status" value="1"/>
</dbReference>
<evidence type="ECO:0000256" key="10">
    <source>
        <dbReference type="ARBA" id="ARBA00071004"/>
    </source>
</evidence>
<dbReference type="FunFam" id="4.10.49.10:FF:000001">
    <property type="entry name" value="Cytochrome c oxidase subunit 7C"/>
    <property type="match status" value="1"/>
</dbReference>
<dbReference type="Proteomes" id="UP000215127">
    <property type="component" value="Chromosome 12"/>
</dbReference>
<keyword evidence="9 11" id="KW-0472">Membrane</keyword>
<sequence length="135" mass="15424">MEETRAVVEVVVCGENWPQSRACPKPFRELPSLSDLEPELSLLQRSTPIEDYTLLSTNSKMFSRAATRAPATLSRRAFSTTRAQFASPYHYPEGPRTNIPFNPLTRFFWLRYWGFMAVGFGAPFGIAVWQTMKNK</sequence>
<dbReference type="InterPro" id="IPR036636">
    <property type="entry name" value="COX7C/Cox8_sf"/>
</dbReference>
<keyword evidence="4 11" id="KW-0812">Transmembrane</keyword>
<proteinExistence type="inferred from homology"/>
<dbReference type="AlphaFoldDB" id="A0A1X7S9G1"/>
<dbReference type="UniPathway" id="UPA00705"/>
<accession>A0A1X7S9G1</accession>
<comment type="subcellular location">
    <subcellularLocation>
        <location evidence="1">Mitochondrion inner membrane</location>
        <topology evidence="1">Single-pass membrane protein</topology>
    </subcellularLocation>
</comment>
<evidence type="ECO:0000256" key="9">
    <source>
        <dbReference type="ARBA" id="ARBA00023136"/>
    </source>
</evidence>
<evidence type="ECO:0000256" key="11">
    <source>
        <dbReference type="SAM" id="Phobius"/>
    </source>
</evidence>
<evidence type="ECO:0000256" key="4">
    <source>
        <dbReference type="ARBA" id="ARBA00022692"/>
    </source>
</evidence>
<evidence type="ECO:0000256" key="7">
    <source>
        <dbReference type="ARBA" id="ARBA00022989"/>
    </source>
</evidence>
<organism evidence="12 13">
    <name type="scientific">Zymoseptoria tritici (strain ST99CH_3D7)</name>
    <dbReference type="NCBI Taxonomy" id="1276538"/>
    <lineage>
        <taxon>Eukaryota</taxon>
        <taxon>Fungi</taxon>
        <taxon>Dikarya</taxon>
        <taxon>Ascomycota</taxon>
        <taxon>Pezizomycotina</taxon>
        <taxon>Dothideomycetes</taxon>
        <taxon>Dothideomycetidae</taxon>
        <taxon>Mycosphaerellales</taxon>
        <taxon>Mycosphaerellaceae</taxon>
        <taxon>Zymoseptoria</taxon>
    </lineage>
</organism>
<evidence type="ECO:0000256" key="5">
    <source>
        <dbReference type="ARBA" id="ARBA00022792"/>
    </source>
</evidence>
<dbReference type="GO" id="GO:0045277">
    <property type="term" value="C:respiratory chain complex IV"/>
    <property type="evidence" value="ECO:0007669"/>
    <property type="project" value="InterPro"/>
</dbReference>
<comment type="pathway">
    <text evidence="2">Energy metabolism; oxidative phosphorylation.</text>
</comment>
<dbReference type="GO" id="GO:0006123">
    <property type="term" value="P:mitochondrial electron transport, cytochrome c to oxygen"/>
    <property type="evidence" value="ECO:0007669"/>
    <property type="project" value="InterPro"/>
</dbReference>
<evidence type="ECO:0000256" key="2">
    <source>
        <dbReference type="ARBA" id="ARBA00004673"/>
    </source>
</evidence>
<dbReference type="Gene3D" id="4.10.49.10">
    <property type="entry name" value="Cytochrome c oxidase subunit VIIc"/>
    <property type="match status" value="1"/>
</dbReference>
<dbReference type="PANTHER" id="PTHR13313:SF0">
    <property type="entry name" value="CYTOCHROME C OXIDASE SUBUNIT 7C, MITOCHONDRIAL"/>
    <property type="match status" value="1"/>
</dbReference>